<feature type="transmembrane region" description="Helical" evidence="9">
    <location>
        <begin position="6"/>
        <end position="23"/>
    </location>
</feature>
<evidence type="ECO:0000256" key="1">
    <source>
        <dbReference type="ARBA" id="ARBA00004162"/>
    </source>
</evidence>
<keyword evidence="7 9" id="KW-0811">Translocation</keyword>
<evidence type="ECO:0000256" key="4">
    <source>
        <dbReference type="ARBA" id="ARBA00022692"/>
    </source>
</evidence>
<feature type="compositionally biased region" description="Basic and acidic residues" evidence="10">
    <location>
        <begin position="48"/>
        <end position="67"/>
    </location>
</feature>
<evidence type="ECO:0000256" key="3">
    <source>
        <dbReference type="ARBA" id="ARBA00022475"/>
    </source>
</evidence>
<comment type="subunit">
    <text evidence="9">Forms a complex with TatC.</text>
</comment>
<dbReference type="GO" id="GO:0043953">
    <property type="term" value="P:protein transport by the Tat complex"/>
    <property type="evidence" value="ECO:0007669"/>
    <property type="project" value="UniProtKB-UniRule"/>
</dbReference>
<dbReference type="eggNOG" id="COG1826">
    <property type="taxonomic scope" value="Bacteria"/>
</dbReference>
<dbReference type="GO" id="GO:0033281">
    <property type="term" value="C:TAT protein transport complex"/>
    <property type="evidence" value="ECO:0007669"/>
    <property type="project" value="UniProtKB-UniRule"/>
</dbReference>
<evidence type="ECO:0000256" key="7">
    <source>
        <dbReference type="ARBA" id="ARBA00023010"/>
    </source>
</evidence>
<dbReference type="HAMAP" id="MF_00236">
    <property type="entry name" value="TatA_E"/>
    <property type="match status" value="1"/>
</dbReference>
<reference evidence="11 12" key="1">
    <citation type="submission" date="2017-02" db="EMBL/GenBank/DDBJ databases">
        <authorList>
            <person name="Peterson S.W."/>
        </authorList>
    </citation>
    <scope>NUCLEOTIDE SEQUENCE [LARGE SCALE GENOMIC DNA]</scope>
    <source>
        <strain evidence="11 12">ATCC 43324</strain>
    </source>
</reference>
<dbReference type="Gene3D" id="1.20.5.3310">
    <property type="match status" value="1"/>
</dbReference>
<dbReference type="Proteomes" id="UP000190065">
    <property type="component" value="Unassembled WGS sequence"/>
</dbReference>
<keyword evidence="3 9" id="KW-1003">Cell membrane</keyword>
<accession>A0A1T4MDP6</accession>
<dbReference type="InterPro" id="IPR003369">
    <property type="entry name" value="TatA/B/E"/>
</dbReference>
<keyword evidence="6 9" id="KW-1133">Transmembrane helix</keyword>
<dbReference type="STRING" id="28136.SAMN02745202_00709"/>
<keyword evidence="5 9" id="KW-0653">Protein transport</keyword>
<evidence type="ECO:0000313" key="11">
    <source>
        <dbReference type="EMBL" id="SJZ64976.1"/>
    </source>
</evidence>
<comment type="function">
    <text evidence="9">Part of the twin-arginine translocation (Tat) system that transports large folded proteins containing a characteristic twin-arginine motif in their signal peptide across membranes. TatA could form the protein-conducting channel of the Tat system.</text>
</comment>
<keyword evidence="2 9" id="KW-0813">Transport</keyword>
<keyword evidence="8 9" id="KW-0472">Membrane</keyword>
<evidence type="ECO:0000256" key="6">
    <source>
        <dbReference type="ARBA" id="ARBA00022989"/>
    </source>
</evidence>
<gene>
    <name evidence="9" type="primary">tatA</name>
    <name evidence="11" type="ORF">SAMN02745202_00709</name>
</gene>
<dbReference type="PANTHER" id="PTHR42982:SF1">
    <property type="entry name" value="SEC-INDEPENDENT PROTEIN TRANSLOCASE PROTEIN TATA"/>
    <property type="match status" value="1"/>
</dbReference>
<comment type="subcellular location">
    <subcellularLocation>
        <location evidence="1 9">Cell membrane</location>
        <topology evidence="1 9">Single-pass membrane protein</topology>
    </subcellularLocation>
</comment>
<dbReference type="Pfam" id="PF02416">
    <property type="entry name" value="TatA_B_E"/>
    <property type="match status" value="1"/>
</dbReference>
<evidence type="ECO:0000256" key="5">
    <source>
        <dbReference type="ARBA" id="ARBA00022927"/>
    </source>
</evidence>
<dbReference type="EMBL" id="FUXK01000006">
    <property type="protein sequence ID" value="SJZ64976.1"/>
    <property type="molecule type" value="Genomic_DNA"/>
</dbReference>
<proteinExistence type="inferred from homology"/>
<dbReference type="NCBIfam" id="TIGR01411">
    <property type="entry name" value="tatAE"/>
    <property type="match status" value="1"/>
</dbReference>
<evidence type="ECO:0000256" key="2">
    <source>
        <dbReference type="ARBA" id="ARBA00022448"/>
    </source>
</evidence>
<evidence type="ECO:0000256" key="8">
    <source>
        <dbReference type="ARBA" id="ARBA00023136"/>
    </source>
</evidence>
<comment type="similarity">
    <text evidence="9">Belongs to the TatA/E family.</text>
</comment>
<dbReference type="GO" id="GO:0008320">
    <property type="term" value="F:protein transmembrane transporter activity"/>
    <property type="evidence" value="ECO:0007669"/>
    <property type="project" value="UniProtKB-UniRule"/>
</dbReference>
<dbReference type="RefSeq" id="WP_025070014.1">
    <property type="nucleotide sequence ID" value="NZ_CAJPPD010000001.1"/>
</dbReference>
<dbReference type="InterPro" id="IPR006312">
    <property type="entry name" value="TatA/E"/>
</dbReference>
<name>A0A1T4MDP6_9BACT</name>
<evidence type="ECO:0000313" key="12">
    <source>
        <dbReference type="Proteomes" id="UP000190065"/>
    </source>
</evidence>
<dbReference type="AlphaFoldDB" id="A0A1T4MDP6"/>
<dbReference type="PANTHER" id="PTHR42982">
    <property type="entry name" value="SEC-INDEPENDENT PROTEIN TRANSLOCASE PROTEIN TATA"/>
    <property type="match status" value="1"/>
</dbReference>
<sequence length="67" mass="7441">MLGTQEIIIIAIIILILFGGKRIPELMKGLGKGVRYFKDSVNGVDAPEEQHPSKDKPAETQHDEPTR</sequence>
<evidence type="ECO:0000256" key="10">
    <source>
        <dbReference type="SAM" id="MobiDB-lite"/>
    </source>
</evidence>
<evidence type="ECO:0000256" key="9">
    <source>
        <dbReference type="HAMAP-Rule" id="MF_00236"/>
    </source>
</evidence>
<protein>
    <recommendedName>
        <fullName evidence="9">Sec-independent protein translocase protein TatA</fullName>
    </recommendedName>
</protein>
<organism evidence="11 12">
    <name type="scientific">Segatella oulorum</name>
    <dbReference type="NCBI Taxonomy" id="28136"/>
    <lineage>
        <taxon>Bacteria</taxon>
        <taxon>Pseudomonadati</taxon>
        <taxon>Bacteroidota</taxon>
        <taxon>Bacteroidia</taxon>
        <taxon>Bacteroidales</taxon>
        <taxon>Prevotellaceae</taxon>
        <taxon>Segatella</taxon>
    </lineage>
</organism>
<keyword evidence="4 9" id="KW-0812">Transmembrane</keyword>
<feature type="region of interest" description="Disordered" evidence="10">
    <location>
        <begin position="42"/>
        <end position="67"/>
    </location>
</feature>